<organism evidence="1 2">
    <name type="scientific">Trifolium medium</name>
    <dbReference type="NCBI Taxonomy" id="97028"/>
    <lineage>
        <taxon>Eukaryota</taxon>
        <taxon>Viridiplantae</taxon>
        <taxon>Streptophyta</taxon>
        <taxon>Embryophyta</taxon>
        <taxon>Tracheophyta</taxon>
        <taxon>Spermatophyta</taxon>
        <taxon>Magnoliopsida</taxon>
        <taxon>eudicotyledons</taxon>
        <taxon>Gunneridae</taxon>
        <taxon>Pentapetalae</taxon>
        <taxon>rosids</taxon>
        <taxon>fabids</taxon>
        <taxon>Fabales</taxon>
        <taxon>Fabaceae</taxon>
        <taxon>Papilionoideae</taxon>
        <taxon>50 kb inversion clade</taxon>
        <taxon>NPAAA clade</taxon>
        <taxon>Hologalegina</taxon>
        <taxon>IRL clade</taxon>
        <taxon>Trifolieae</taxon>
        <taxon>Trifolium</taxon>
    </lineage>
</organism>
<sequence>MNPISASPSHYFESIYDPGGTCVFKEEWNS</sequence>
<evidence type="ECO:0000313" key="1">
    <source>
        <dbReference type="EMBL" id="MCI89965.1"/>
    </source>
</evidence>
<feature type="non-terminal residue" evidence="1">
    <location>
        <position position="30"/>
    </location>
</feature>
<keyword evidence="2" id="KW-1185">Reference proteome</keyword>
<proteinExistence type="predicted"/>
<comment type="caution">
    <text evidence="1">The sequence shown here is derived from an EMBL/GenBank/DDBJ whole genome shotgun (WGS) entry which is preliminary data.</text>
</comment>
<name>A0A392VTD6_9FABA</name>
<dbReference type="AlphaFoldDB" id="A0A392VTD6"/>
<reference evidence="1 2" key="1">
    <citation type="journal article" date="2018" name="Front. Plant Sci.">
        <title>Red Clover (Trifolium pratense) and Zigzag Clover (T. medium) - A Picture of Genomic Similarities and Differences.</title>
        <authorList>
            <person name="Dluhosova J."/>
            <person name="Istvanek J."/>
            <person name="Nedelnik J."/>
            <person name="Repkova J."/>
        </authorList>
    </citation>
    <scope>NUCLEOTIDE SEQUENCE [LARGE SCALE GENOMIC DNA]</scope>
    <source>
        <strain evidence="2">cv. 10/8</strain>
        <tissue evidence="1">Leaf</tissue>
    </source>
</reference>
<dbReference type="EMBL" id="LXQA011231382">
    <property type="protein sequence ID" value="MCI89965.1"/>
    <property type="molecule type" value="Genomic_DNA"/>
</dbReference>
<protein>
    <submittedName>
        <fullName evidence="1">Uncharacterized protein</fullName>
    </submittedName>
</protein>
<dbReference type="Proteomes" id="UP000265520">
    <property type="component" value="Unassembled WGS sequence"/>
</dbReference>
<accession>A0A392VTD6</accession>
<evidence type="ECO:0000313" key="2">
    <source>
        <dbReference type="Proteomes" id="UP000265520"/>
    </source>
</evidence>